<evidence type="ECO:0000256" key="1">
    <source>
        <dbReference type="ARBA" id="ARBA00022485"/>
    </source>
</evidence>
<keyword evidence="4" id="KW-0408">Iron</keyword>
<keyword evidence="1" id="KW-0004">4Fe-4S</keyword>
<dbReference type="InterPro" id="IPR051460">
    <property type="entry name" value="HdrC_iron-sulfur_subunit"/>
</dbReference>
<evidence type="ECO:0000256" key="2">
    <source>
        <dbReference type="ARBA" id="ARBA00022723"/>
    </source>
</evidence>
<dbReference type="InterPro" id="IPR004017">
    <property type="entry name" value="Cys_rich_dom"/>
</dbReference>
<dbReference type="NCBIfam" id="NF045663">
    <property type="entry name" value="diclust_near_Sec"/>
    <property type="match status" value="1"/>
</dbReference>
<dbReference type="AlphaFoldDB" id="A0A3G1KQQ2"/>
<dbReference type="Pfam" id="PF13450">
    <property type="entry name" value="NAD_binding_8"/>
    <property type="match status" value="1"/>
</dbReference>
<dbReference type="InterPro" id="IPR028261">
    <property type="entry name" value="DPD_II"/>
</dbReference>
<evidence type="ECO:0000256" key="5">
    <source>
        <dbReference type="ARBA" id="ARBA00023014"/>
    </source>
</evidence>
<feature type="domain" description="Cysteine-rich" evidence="6">
    <location>
        <begin position="523"/>
        <end position="588"/>
    </location>
</feature>
<accession>A0A3G1KQQ2</accession>
<evidence type="ECO:0000313" key="8">
    <source>
        <dbReference type="EMBL" id="ATW24802.1"/>
    </source>
</evidence>
<reference evidence="8 9" key="1">
    <citation type="submission" date="2016-10" db="EMBL/GenBank/DDBJ databases">
        <title>Complete Genome Sequence of Peptococcaceae strain DCMF.</title>
        <authorList>
            <person name="Edwards R.J."/>
            <person name="Holland S.I."/>
            <person name="Deshpande N.P."/>
            <person name="Wong Y.K."/>
            <person name="Ertan H."/>
            <person name="Manefield M."/>
            <person name="Russell T.L."/>
            <person name="Lee M.J."/>
        </authorList>
    </citation>
    <scope>NUCLEOTIDE SEQUENCE [LARGE SCALE GENOMIC DNA]</scope>
    <source>
        <strain evidence="8 9">DCMF</strain>
    </source>
</reference>
<keyword evidence="3" id="KW-0560">Oxidoreductase</keyword>
<dbReference type="Pfam" id="PF14691">
    <property type="entry name" value="Fer4_20"/>
    <property type="match status" value="1"/>
</dbReference>
<dbReference type="GO" id="GO:0005886">
    <property type="term" value="C:plasma membrane"/>
    <property type="evidence" value="ECO:0007669"/>
    <property type="project" value="TreeGrafter"/>
</dbReference>
<dbReference type="GO" id="GO:0051539">
    <property type="term" value="F:4 iron, 4 sulfur cluster binding"/>
    <property type="evidence" value="ECO:0007669"/>
    <property type="project" value="UniProtKB-KW"/>
</dbReference>
<proteinExistence type="predicted"/>
<protein>
    <recommendedName>
        <fullName evidence="10">NAD(P)-binding protein</fullName>
    </recommendedName>
</protein>
<gene>
    <name evidence="8" type="ORF">DCMF_08465</name>
</gene>
<dbReference type="PROSITE" id="PS00198">
    <property type="entry name" value="4FE4S_FER_1"/>
    <property type="match status" value="1"/>
</dbReference>
<dbReference type="Gene3D" id="1.10.1060.10">
    <property type="entry name" value="Alpha-helical ferredoxin"/>
    <property type="match status" value="2"/>
</dbReference>
<dbReference type="PANTHER" id="PTHR43255">
    <property type="entry name" value="IRON-SULFUR-BINDING OXIDOREDUCTASE FADF-RELATED-RELATED"/>
    <property type="match status" value="1"/>
</dbReference>
<evidence type="ECO:0000256" key="4">
    <source>
        <dbReference type="ARBA" id="ARBA00023004"/>
    </source>
</evidence>
<dbReference type="InterPro" id="IPR017900">
    <property type="entry name" value="4Fe4S_Fe_S_CS"/>
</dbReference>
<evidence type="ECO:0000259" key="7">
    <source>
        <dbReference type="Pfam" id="PF14691"/>
    </source>
</evidence>
<dbReference type="Proteomes" id="UP000323521">
    <property type="component" value="Chromosome"/>
</dbReference>
<dbReference type="SUPFAM" id="SSF46548">
    <property type="entry name" value="alpha-helical ferredoxin"/>
    <property type="match status" value="2"/>
</dbReference>
<feature type="domain" description="Dihydroprymidine dehydrogenase" evidence="7">
    <location>
        <begin position="3"/>
        <end position="94"/>
    </location>
</feature>
<feature type="domain" description="Cysteine-rich" evidence="6">
    <location>
        <begin position="411"/>
        <end position="491"/>
    </location>
</feature>
<dbReference type="OrthoDB" id="9773828at2"/>
<keyword evidence="9" id="KW-1185">Reference proteome</keyword>
<sequence length="745" mass="83679">MEKFKEEIKTCLQNEPAFCTAACPFQLDIRDFMPKIQRGGFNAAYRTYLNAVGFPGIVSALCGEPCKNVCPRRLKDEAIAMKLLEKAALKYARNLNPNQYNLPPKDKKVAVIGAGISGLACTLRLAAKKYQVTVFEKSGRMGGHLWDLLPPEVFLADIERQFAYESYTLCLNREITSLDELDFDAIYVATGAGGTDFGLQRDERGAFASNKPGVFLGGELCGRDIIEAIADGLHVVNAIERYLKAGSMNQPEEKRETRIQLNPEWITPLAPVRPSEGKAFTQDHAVDEAKRCLKCSCDVCMRHCDLMRYFGKYPKRIGEEVEVTVHPGTLDGNGTVATRLISTCNQCGLCKEICPLGIDTGEFLLHSHRAMRENKAMPWVFHDFWLRDMAFTNGEAAALCRLPDGYQESRYVFFPGCQLGASDPRYVTESYRFLRAHHADTALMLGCCGAPADWAGDDSLHGEVIAKLREDWISLGKPTAVFACPTCKQMFQRYLPEIEGVFLYDLILELGISPLKDGAGETVSVFDPCASRKEPEVQQTIRKLAQQAGFRLEPLPYEGKLARCCSWGGQVSIANPSFAREVVKARITENDYPFIAYCINCRDIFAAAKKPVYHVLDILFGLHDSGRVPPTVTERRSNRISLKRQVLSEFWKDEAKMEQRENNINLHIAPQLKEKLNREMILETDLEAVIAYCESSGRKVFNPESGHFTGHLRIGHLTYWVEYRPTDHGFELINGYSHRMSIEEA</sequence>
<dbReference type="Pfam" id="PF13534">
    <property type="entry name" value="Fer4_17"/>
    <property type="match status" value="1"/>
</dbReference>
<dbReference type="Pfam" id="PF02754">
    <property type="entry name" value="CCG"/>
    <property type="match status" value="2"/>
</dbReference>
<organism evidence="8 9">
    <name type="scientific">Formimonas warabiya</name>
    <dbReference type="NCBI Taxonomy" id="1761012"/>
    <lineage>
        <taxon>Bacteria</taxon>
        <taxon>Bacillati</taxon>
        <taxon>Bacillota</taxon>
        <taxon>Clostridia</taxon>
        <taxon>Eubacteriales</taxon>
        <taxon>Peptococcaceae</taxon>
        <taxon>Candidatus Formimonas</taxon>
    </lineage>
</organism>
<dbReference type="Gene3D" id="3.40.50.720">
    <property type="entry name" value="NAD(P)-binding Rossmann-like Domain"/>
    <property type="match status" value="1"/>
</dbReference>
<evidence type="ECO:0000313" key="9">
    <source>
        <dbReference type="Proteomes" id="UP000323521"/>
    </source>
</evidence>
<dbReference type="InterPro" id="IPR009051">
    <property type="entry name" value="Helical_ferredxn"/>
</dbReference>
<evidence type="ECO:0008006" key="10">
    <source>
        <dbReference type="Google" id="ProtNLM"/>
    </source>
</evidence>
<keyword evidence="2" id="KW-0479">Metal-binding</keyword>
<dbReference type="RefSeq" id="WP_148134029.1">
    <property type="nucleotide sequence ID" value="NZ_CP017634.1"/>
</dbReference>
<dbReference type="KEGG" id="fwa:DCMF_08465"/>
<dbReference type="PANTHER" id="PTHR43255:SF1">
    <property type="entry name" value="IRON-SULFUR-BINDING OXIDOREDUCTASE FADF-RELATED"/>
    <property type="match status" value="1"/>
</dbReference>
<keyword evidence="5" id="KW-0411">Iron-sulfur</keyword>
<evidence type="ECO:0000259" key="6">
    <source>
        <dbReference type="Pfam" id="PF02754"/>
    </source>
</evidence>
<dbReference type="InterPro" id="IPR036188">
    <property type="entry name" value="FAD/NAD-bd_sf"/>
</dbReference>
<evidence type="ECO:0000256" key="3">
    <source>
        <dbReference type="ARBA" id="ARBA00023002"/>
    </source>
</evidence>
<dbReference type="EMBL" id="CP017634">
    <property type="protein sequence ID" value="ATW24802.1"/>
    <property type="molecule type" value="Genomic_DNA"/>
</dbReference>
<dbReference type="GO" id="GO:0016491">
    <property type="term" value="F:oxidoreductase activity"/>
    <property type="evidence" value="ECO:0007669"/>
    <property type="project" value="UniProtKB-KW"/>
</dbReference>
<name>A0A3G1KQQ2_FORW1</name>
<dbReference type="SUPFAM" id="SSF51905">
    <property type="entry name" value="FAD/NAD(P)-binding domain"/>
    <property type="match status" value="1"/>
</dbReference>
<dbReference type="GO" id="GO:0046872">
    <property type="term" value="F:metal ion binding"/>
    <property type="evidence" value="ECO:0007669"/>
    <property type="project" value="UniProtKB-KW"/>
</dbReference>